<dbReference type="CDD" id="cd17546">
    <property type="entry name" value="REC_hyHK_CKI1_RcsC-like"/>
    <property type="match status" value="1"/>
</dbReference>
<evidence type="ECO:0000256" key="1">
    <source>
        <dbReference type="PROSITE-ProRule" id="PRU00169"/>
    </source>
</evidence>
<dbReference type="SUPFAM" id="SSF52172">
    <property type="entry name" value="CheY-like"/>
    <property type="match status" value="1"/>
</dbReference>
<dbReference type="EMBL" id="VOIH02000002">
    <property type="protein sequence ID" value="KAF3452388.1"/>
    <property type="molecule type" value="Genomic_DNA"/>
</dbReference>
<proteinExistence type="predicted"/>
<dbReference type="InterPro" id="IPR052048">
    <property type="entry name" value="ST_Response_Regulator"/>
</dbReference>
<feature type="domain" description="Response regulatory" evidence="2">
    <location>
        <begin position="20"/>
        <end position="137"/>
    </location>
</feature>
<dbReference type="OrthoDB" id="21225at2759"/>
<dbReference type="GO" id="GO:0000160">
    <property type="term" value="P:phosphorelay signal transduction system"/>
    <property type="evidence" value="ECO:0007669"/>
    <property type="project" value="InterPro"/>
</dbReference>
<keyword evidence="4" id="KW-1185">Reference proteome</keyword>
<dbReference type="SMART" id="SM00448">
    <property type="entry name" value="REC"/>
    <property type="match status" value="1"/>
</dbReference>
<organism evidence="3 4">
    <name type="scientific">Rhamnella rubrinervis</name>
    <dbReference type="NCBI Taxonomy" id="2594499"/>
    <lineage>
        <taxon>Eukaryota</taxon>
        <taxon>Viridiplantae</taxon>
        <taxon>Streptophyta</taxon>
        <taxon>Embryophyta</taxon>
        <taxon>Tracheophyta</taxon>
        <taxon>Spermatophyta</taxon>
        <taxon>Magnoliopsida</taxon>
        <taxon>eudicotyledons</taxon>
        <taxon>Gunneridae</taxon>
        <taxon>Pentapetalae</taxon>
        <taxon>rosids</taxon>
        <taxon>fabids</taxon>
        <taxon>Rosales</taxon>
        <taxon>Rhamnaceae</taxon>
        <taxon>rhamnoid group</taxon>
        <taxon>Rhamneae</taxon>
        <taxon>Rhamnella</taxon>
    </lineage>
</organism>
<dbReference type="PANTHER" id="PTHR43228:SF1">
    <property type="entry name" value="TWO-COMPONENT RESPONSE REGULATOR ARR22"/>
    <property type="match status" value="1"/>
</dbReference>
<comment type="caution">
    <text evidence="3">The sequence shown here is derived from an EMBL/GenBank/DDBJ whole genome shotgun (WGS) entry which is preliminary data.</text>
</comment>
<feature type="modified residue" description="4-aspartylphosphate" evidence="1">
    <location>
        <position position="72"/>
    </location>
</feature>
<dbReference type="InterPro" id="IPR011006">
    <property type="entry name" value="CheY-like_superfamily"/>
</dbReference>
<keyword evidence="1" id="KW-0597">Phosphoprotein</keyword>
<sequence>MVVGKVVSSTSHESAEKRLSVLVVDDDPVIQKIHKMMLTNKFKISDTQVAENGKQAVDLHRCGAIFDLILMDMEMPIMNGVQATMELRAMGVESMIVGVTSHGLDAEKQTFIGAGLDDCFAKPLTIQTISSLLQLIAD</sequence>
<dbReference type="PANTHER" id="PTHR43228">
    <property type="entry name" value="TWO-COMPONENT RESPONSE REGULATOR"/>
    <property type="match status" value="1"/>
</dbReference>
<name>A0A8K0HHX2_9ROSA</name>
<dbReference type="AlphaFoldDB" id="A0A8K0HHX2"/>
<evidence type="ECO:0000313" key="3">
    <source>
        <dbReference type="EMBL" id="KAF3452388.1"/>
    </source>
</evidence>
<evidence type="ECO:0000259" key="2">
    <source>
        <dbReference type="PROSITE" id="PS50110"/>
    </source>
</evidence>
<dbReference type="PROSITE" id="PS50110">
    <property type="entry name" value="RESPONSE_REGULATORY"/>
    <property type="match status" value="1"/>
</dbReference>
<dbReference type="Pfam" id="PF00072">
    <property type="entry name" value="Response_reg"/>
    <property type="match status" value="1"/>
</dbReference>
<reference evidence="3" key="1">
    <citation type="submission" date="2020-03" db="EMBL/GenBank/DDBJ databases">
        <title>A high-quality chromosome-level genome assembly of a woody plant with both climbing and erect habits, Rhamnella rubrinervis.</title>
        <authorList>
            <person name="Lu Z."/>
            <person name="Yang Y."/>
            <person name="Zhu X."/>
            <person name="Sun Y."/>
        </authorList>
    </citation>
    <scope>NUCLEOTIDE SEQUENCE</scope>
    <source>
        <strain evidence="3">BYM</strain>
        <tissue evidence="3">Leaf</tissue>
    </source>
</reference>
<dbReference type="Gene3D" id="3.40.50.2300">
    <property type="match status" value="1"/>
</dbReference>
<protein>
    <recommendedName>
        <fullName evidence="2">Response regulatory domain-containing protein</fullName>
    </recommendedName>
</protein>
<accession>A0A8K0HHX2</accession>
<evidence type="ECO:0000313" key="4">
    <source>
        <dbReference type="Proteomes" id="UP000796880"/>
    </source>
</evidence>
<dbReference type="InterPro" id="IPR001789">
    <property type="entry name" value="Sig_transdc_resp-reg_receiver"/>
</dbReference>
<gene>
    <name evidence="3" type="ORF">FNV43_RR02821</name>
</gene>
<dbReference type="Proteomes" id="UP000796880">
    <property type="component" value="Unassembled WGS sequence"/>
</dbReference>